<evidence type="ECO:0000256" key="6">
    <source>
        <dbReference type="ARBA" id="ARBA00023284"/>
    </source>
</evidence>
<dbReference type="PANTHER" id="PTHR45663:SF11">
    <property type="entry name" value="GEO12009P1"/>
    <property type="match status" value="1"/>
</dbReference>
<feature type="disulfide bond" description="Redox-active" evidence="10">
    <location>
        <begin position="31"/>
        <end position="34"/>
    </location>
</feature>
<evidence type="ECO:0000313" key="12">
    <source>
        <dbReference type="EMBL" id="QHQ59498.1"/>
    </source>
</evidence>
<evidence type="ECO:0000256" key="8">
    <source>
        <dbReference type="PIRNR" id="PIRNR000077"/>
    </source>
</evidence>
<evidence type="ECO:0000256" key="3">
    <source>
        <dbReference type="ARBA" id="ARBA00022448"/>
    </source>
</evidence>
<organism evidence="12 13">
    <name type="scientific">Anaerocolumna sedimenticola</name>
    <dbReference type="NCBI Taxonomy" id="2696063"/>
    <lineage>
        <taxon>Bacteria</taxon>
        <taxon>Bacillati</taxon>
        <taxon>Bacillota</taxon>
        <taxon>Clostridia</taxon>
        <taxon>Lachnospirales</taxon>
        <taxon>Lachnospiraceae</taxon>
        <taxon>Anaerocolumna</taxon>
    </lineage>
</organism>
<evidence type="ECO:0000313" key="13">
    <source>
        <dbReference type="Proteomes" id="UP000464314"/>
    </source>
</evidence>
<dbReference type="InterPro" id="IPR013766">
    <property type="entry name" value="Thioredoxin_domain"/>
</dbReference>
<keyword evidence="13" id="KW-1185">Reference proteome</keyword>
<evidence type="ECO:0000259" key="11">
    <source>
        <dbReference type="PROSITE" id="PS51352"/>
    </source>
</evidence>
<feature type="active site" description="Nucleophile" evidence="9">
    <location>
        <position position="31"/>
    </location>
</feature>
<feature type="site" description="Deprotonates C-terminal active site Cys" evidence="9">
    <location>
        <position position="25"/>
    </location>
</feature>
<feature type="site" description="Contributes to redox potential value" evidence="9">
    <location>
        <position position="32"/>
    </location>
</feature>
<gene>
    <name evidence="12" type="primary">trxA</name>
    <name evidence="12" type="ORF">Ana3638_00710</name>
</gene>
<dbReference type="Pfam" id="PF00085">
    <property type="entry name" value="Thioredoxin"/>
    <property type="match status" value="1"/>
</dbReference>
<feature type="domain" description="Thioredoxin" evidence="11">
    <location>
        <begin position="1"/>
        <end position="102"/>
    </location>
</feature>
<dbReference type="NCBIfam" id="TIGR01068">
    <property type="entry name" value="thioredoxin"/>
    <property type="match status" value="1"/>
</dbReference>
<dbReference type="InterPro" id="IPR005746">
    <property type="entry name" value="Thioredoxin"/>
</dbReference>
<evidence type="ECO:0000256" key="10">
    <source>
        <dbReference type="PIRSR" id="PIRSR000077-4"/>
    </source>
</evidence>
<dbReference type="PIRSF" id="PIRSF000077">
    <property type="entry name" value="Thioredoxin"/>
    <property type="match status" value="1"/>
</dbReference>
<evidence type="ECO:0000256" key="9">
    <source>
        <dbReference type="PIRSR" id="PIRSR000077-1"/>
    </source>
</evidence>
<keyword evidence="6 10" id="KW-0676">Redox-active center</keyword>
<dbReference type="PRINTS" id="PR00421">
    <property type="entry name" value="THIOREDOXIN"/>
</dbReference>
<dbReference type="KEGG" id="anr:Ana3638_00710"/>
<dbReference type="InterPro" id="IPR017937">
    <property type="entry name" value="Thioredoxin_CS"/>
</dbReference>
<dbReference type="PROSITE" id="PS00194">
    <property type="entry name" value="THIOREDOXIN_1"/>
    <property type="match status" value="1"/>
</dbReference>
<evidence type="ECO:0000256" key="7">
    <source>
        <dbReference type="NCBIfam" id="TIGR01068"/>
    </source>
</evidence>
<evidence type="ECO:0000256" key="5">
    <source>
        <dbReference type="ARBA" id="ARBA00023157"/>
    </source>
</evidence>
<sequence length="102" mass="11304">MSILTITKDNFDSEVINSDKPVLLDFWASWCGPCKMVSPIVDEIANEISDIKVGKVNVDEEGELAQNFKIMSIPTLLVMKDGKVHNSTIGVQSKQNILNLLK</sequence>
<dbReference type="InterPro" id="IPR036249">
    <property type="entry name" value="Thioredoxin-like_sf"/>
</dbReference>
<name>A0A6P1TJP7_9FIRM</name>
<protein>
    <recommendedName>
        <fullName evidence="2 7">Thioredoxin</fullName>
    </recommendedName>
</protein>
<dbReference type="GO" id="GO:0005829">
    <property type="term" value="C:cytosol"/>
    <property type="evidence" value="ECO:0007669"/>
    <property type="project" value="TreeGrafter"/>
</dbReference>
<dbReference type="AlphaFoldDB" id="A0A6P1TJP7"/>
<dbReference type="PROSITE" id="PS51352">
    <property type="entry name" value="THIOREDOXIN_2"/>
    <property type="match status" value="1"/>
</dbReference>
<dbReference type="GO" id="GO:0015035">
    <property type="term" value="F:protein-disulfide reductase activity"/>
    <property type="evidence" value="ECO:0007669"/>
    <property type="project" value="UniProtKB-UniRule"/>
</dbReference>
<dbReference type="EMBL" id="CP048000">
    <property type="protein sequence ID" value="QHQ59498.1"/>
    <property type="molecule type" value="Genomic_DNA"/>
</dbReference>
<keyword evidence="5 10" id="KW-1015">Disulfide bond</keyword>
<keyword evidence="3" id="KW-0813">Transport</keyword>
<accession>A0A6P1TJP7</accession>
<dbReference type="Gene3D" id="3.40.30.10">
    <property type="entry name" value="Glutaredoxin"/>
    <property type="match status" value="1"/>
</dbReference>
<dbReference type="RefSeq" id="WP_161836127.1">
    <property type="nucleotide sequence ID" value="NZ_CP048000.1"/>
</dbReference>
<dbReference type="FunFam" id="3.40.30.10:FF:000001">
    <property type="entry name" value="Thioredoxin"/>
    <property type="match status" value="1"/>
</dbReference>
<feature type="active site" description="Nucleophile" evidence="9">
    <location>
        <position position="34"/>
    </location>
</feature>
<dbReference type="GO" id="GO:0045454">
    <property type="term" value="P:cell redox homeostasis"/>
    <property type="evidence" value="ECO:0007669"/>
    <property type="project" value="TreeGrafter"/>
</dbReference>
<feature type="site" description="Contributes to redox potential value" evidence="9">
    <location>
        <position position="33"/>
    </location>
</feature>
<evidence type="ECO:0000256" key="4">
    <source>
        <dbReference type="ARBA" id="ARBA00022982"/>
    </source>
</evidence>
<evidence type="ECO:0000256" key="1">
    <source>
        <dbReference type="ARBA" id="ARBA00008987"/>
    </source>
</evidence>
<evidence type="ECO:0000256" key="2">
    <source>
        <dbReference type="ARBA" id="ARBA00020570"/>
    </source>
</evidence>
<dbReference type="SUPFAM" id="SSF52833">
    <property type="entry name" value="Thioredoxin-like"/>
    <property type="match status" value="1"/>
</dbReference>
<reference evidence="12 13" key="1">
    <citation type="submission" date="2020-01" db="EMBL/GenBank/DDBJ databases">
        <title>Genome analysis of Anaerocolumna sp. CBA3638.</title>
        <authorList>
            <person name="Kim J."/>
            <person name="Roh S.W."/>
        </authorList>
    </citation>
    <scope>NUCLEOTIDE SEQUENCE [LARGE SCALE GENOMIC DNA]</scope>
    <source>
        <strain evidence="12 13">CBA3638</strain>
    </source>
</reference>
<proteinExistence type="inferred from homology"/>
<comment type="similarity">
    <text evidence="1 8">Belongs to the thioredoxin family.</text>
</comment>
<dbReference type="CDD" id="cd02947">
    <property type="entry name" value="TRX_family"/>
    <property type="match status" value="1"/>
</dbReference>
<dbReference type="PANTHER" id="PTHR45663">
    <property type="entry name" value="GEO12009P1"/>
    <property type="match status" value="1"/>
</dbReference>
<dbReference type="Proteomes" id="UP000464314">
    <property type="component" value="Chromosome"/>
</dbReference>
<keyword evidence="4" id="KW-0249">Electron transport</keyword>